<accession>R7MX35</accession>
<evidence type="ECO:0000256" key="1">
    <source>
        <dbReference type="SAM" id="MobiDB-lite"/>
    </source>
</evidence>
<comment type="caution">
    <text evidence="2">The sequence shown here is derived from an EMBL/GenBank/DDBJ whole genome shotgun (WGS) entry which is preliminary data.</text>
</comment>
<dbReference type="EMBL" id="CBKE010000220">
    <property type="protein sequence ID" value="CDF05140.1"/>
    <property type="molecule type" value="Genomic_DNA"/>
</dbReference>
<name>R7MX35_MEGEL</name>
<protein>
    <submittedName>
        <fullName evidence="2">Uncharacterized protein</fullName>
    </submittedName>
</protein>
<dbReference type="AlphaFoldDB" id="R7MX35"/>
<feature type="region of interest" description="Disordered" evidence="1">
    <location>
        <begin position="411"/>
        <end position="432"/>
    </location>
</feature>
<feature type="compositionally biased region" description="Low complexity" evidence="1">
    <location>
        <begin position="411"/>
        <end position="420"/>
    </location>
</feature>
<dbReference type="Proteomes" id="UP000017908">
    <property type="component" value="Unassembled WGS sequence"/>
</dbReference>
<evidence type="ECO:0000313" key="2">
    <source>
        <dbReference type="EMBL" id="CDF05140.1"/>
    </source>
</evidence>
<proteinExistence type="predicted"/>
<gene>
    <name evidence="2" type="ORF">BN715_01415</name>
</gene>
<reference evidence="2" key="1">
    <citation type="submission" date="2012-11" db="EMBL/GenBank/DDBJ databases">
        <title>Dependencies among metagenomic species, viruses, plasmids and units of genetic variation.</title>
        <authorList>
            <person name="Nielsen H.B."/>
            <person name="Almeida M."/>
            <person name="Juncker A.S."/>
            <person name="Rasmussen S."/>
            <person name="Li J."/>
            <person name="Sunagawa S."/>
            <person name="Plichta D."/>
            <person name="Gautier L."/>
            <person name="Le Chatelier E."/>
            <person name="Peletier E."/>
            <person name="Bonde I."/>
            <person name="Nielsen T."/>
            <person name="Manichanh C."/>
            <person name="Arumugam M."/>
            <person name="Batto J."/>
            <person name="Santos M.B.Q.D."/>
            <person name="Blom N."/>
            <person name="Borruel N."/>
            <person name="Burgdorf K.S."/>
            <person name="Boumezbeur F."/>
            <person name="Casellas F."/>
            <person name="Dore J."/>
            <person name="Guarner F."/>
            <person name="Hansen T."/>
            <person name="Hildebrand F."/>
            <person name="Kaas R.S."/>
            <person name="Kennedy S."/>
            <person name="Kristiansen K."/>
            <person name="Kultima J.R."/>
            <person name="Leonard P."/>
            <person name="Levenez F."/>
            <person name="Lund O."/>
            <person name="Moumen B."/>
            <person name="Le Paslier D."/>
            <person name="Pons N."/>
            <person name="Pedersen O."/>
            <person name="Prifti E."/>
            <person name="Qin J."/>
            <person name="Raes J."/>
            <person name="Tap J."/>
            <person name="Tims S."/>
            <person name="Ussery D.W."/>
            <person name="Yamada T."/>
            <person name="MetaHit consortium"/>
            <person name="Renault P."/>
            <person name="Sicheritz-Ponten T."/>
            <person name="Bork P."/>
            <person name="Wang J."/>
            <person name="Brunak S."/>
            <person name="Ehrlich S.D."/>
        </authorList>
    </citation>
    <scope>NUCLEOTIDE SEQUENCE [LARGE SCALE GENOMIC DNA]</scope>
</reference>
<sequence>MAADEVEHGIEIFGRIIFNEPRQFSIHAPRIFDTGHEIQHDGPLGVVHGTVDVVAAEVLPLLAVADLVRRIFPDFADEDGVGLFLFQRMVELAQEGHGQFIDDIQAPAADAFVQPVFEDAVFAVDDEIHIRRRRLFDIGQVRYAPPRFIVVGILLEAVPFIVRRLLRLIGADAGIVAEAVEVNAVGPGMAEDAVKDDVDACFFGGLAESGKFFIRPQHGVDAEVIGRTVAVIAGAFKNRVEVNRRDSQFLQVRQLFPDTGDVAAKKVVIDDVALAFALAVIRHVVPVAVDDGPFLAVQAACRMGPVAEAVRENLVDDGMFEPVRRMGVLIVDRDLIGWRHLGIFGPFPAEAVVVIAVIDGLMAIVDDEIIPDQAALGRHGDAAREDAVLVRHGHKGFTDIALPQADAGPAVPGIAAAGPEAQDEPAPGGNGTKRRAVIKFMRVVVQS</sequence>
<organism evidence="2">
    <name type="scientific">Megasphaera elsdenii CAG:570</name>
    <dbReference type="NCBI Taxonomy" id="1263087"/>
    <lineage>
        <taxon>Bacteria</taxon>
        <taxon>Bacillati</taxon>
        <taxon>Bacillota</taxon>
        <taxon>Negativicutes</taxon>
        <taxon>Veillonellales</taxon>
        <taxon>Veillonellaceae</taxon>
        <taxon>Megasphaera</taxon>
    </lineage>
</organism>